<dbReference type="InterPro" id="IPR029052">
    <property type="entry name" value="Metallo-depent_PP-like"/>
</dbReference>
<dbReference type="KEGG" id="tki:TKV_c24260"/>
<reference evidence="4" key="1">
    <citation type="journal article" date="2015" name="Genome Announc.">
        <title>Whole-Genome Sequences of 80 Environmental and Clinical Isolates of Burkholderia pseudomallei.</title>
        <authorList>
            <person name="Johnson S.L."/>
            <person name="Baker A.L."/>
            <person name="Chain P.S."/>
            <person name="Currie B.J."/>
            <person name="Daligault H.E."/>
            <person name="Davenport K.W."/>
            <person name="Davis C.B."/>
            <person name="Inglis T.J."/>
            <person name="Kaestli M."/>
            <person name="Koren S."/>
            <person name="Mayo M."/>
            <person name="Merritt A.J."/>
            <person name="Price E.P."/>
            <person name="Sarovich D.S."/>
            <person name="Warner J."/>
            <person name="Rosovitz M.J."/>
        </authorList>
    </citation>
    <scope>NUCLEOTIDE SEQUENCE [LARGE SCALE GENOMIC DNA]</scope>
    <source>
        <strain evidence="4">DSM 2030</strain>
    </source>
</reference>
<dbReference type="Gene3D" id="3.60.21.10">
    <property type="match status" value="1"/>
</dbReference>
<dbReference type="PANTHER" id="PTHR33393:SF11">
    <property type="entry name" value="POLYGLUTAMINE SYNTHESIS ACCESSORY PROTEIN RV0574C-RELATED"/>
    <property type="match status" value="1"/>
</dbReference>
<evidence type="ECO:0000313" key="3">
    <source>
        <dbReference type="EMBL" id="AIS53546.1"/>
    </source>
</evidence>
<gene>
    <name evidence="3" type="ORF">TKV_c24260</name>
</gene>
<dbReference type="InterPro" id="IPR019079">
    <property type="entry name" value="Capsule_synth_CapA"/>
</dbReference>
<dbReference type="eggNOG" id="COG2843">
    <property type="taxonomic scope" value="Bacteria"/>
</dbReference>
<accession>A0A097AUS4</accession>
<name>A0A097AUS4_THEKI</name>
<evidence type="ECO:0000313" key="4">
    <source>
        <dbReference type="Proteomes" id="UP000029669"/>
    </source>
</evidence>
<dbReference type="SUPFAM" id="SSF56300">
    <property type="entry name" value="Metallo-dependent phosphatases"/>
    <property type="match status" value="1"/>
</dbReference>
<dbReference type="STRING" id="2325.TKV_c24260"/>
<dbReference type="PANTHER" id="PTHR33393">
    <property type="entry name" value="POLYGLUTAMINE SYNTHESIS ACCESSORY PROTEIN RV0574C-RELATED"/>
    <property type="match status" value="1"/>
</dbReference>
<keyword evidence="4" id="KW-1185">Reference proteome</keyword>
<sequence length="99" mass="11421">MKEGSTEVVNLANNHTFDYLREGFDDTVRALKKEGIGYFGYGYKYIRTTKGIKIGILGYTGFDNTVWTKNQIKKDISELKPKVNLLIVSFYWGEENQLE</sequence>
<dbReference type="EMBL" id="CP009170">
    <property type="protein sequence ID" value="AIS53546.1"/>
    <property type="molecule type" value="Genomic_DNA"/>
</dbReference>
<dbReference type="Proteomes" id="UP000029669">
    <property type="component" value="Chromosome"/>
</dbReference>
<dbReference type="AlphaFoldDB" id="A0A097AUS4"/>
<feature type="domain" description="Capsule synthesis protein CapA" evidence="2">
    <location>
        <begin position="1"/>
        <end position="98"/>
    </location>
</feature>
<comment type="similarity">
    <text evidence="1">Belongs to the CapA family.</text>
</comment>
<dbReference type="HOGENOM" id="CLU_2319178_0_0_9"/>
<organism evidence="3 4">
    <name type="scientific">Thermoanaerobacter kivui</name>
    <name type="common">Acetogenium kivui</name>
    <dbReference type="NCBI Taxonomy" id="2325"/>
    <lineage>
        <taxon>Bacteria</taxon>
        <taxon>Bacillati</taxon>
        <taxon>Bacillota</taxon>
        <taxon>Clostridia</taxon>
        <taxon>Thermoanaerobacterales</taxon>
        <taxon>Thermoanaerobacteraceae</taxon>
        <taxon>Thermoanaerobacter</taxon>
    </lineage>
</organism>
<dbReference type="InterPro" id="IPR052169">
    <property type="entry name" value="CW_Biosynth-Accessory"/>
</dbReference>
<dbReference type="Pfam" id="PF09587">
    <property type="entry name" value="PGA_cap"/>
    <property type="match status" value="1"/>
</dbReference>
<evidence type="ECO:0000256" key="1">
    <source>
        <dbReference type="ARBA" id="ARBA00005662"/>
    </source>
</evidence>
<evidence type="ECO:0000259" key="2">
    <source>
        <dbReference type="Pfam" id="PF09587"/>
    </source>
</evidence>
<protein>
    <submittedName>
        <fullName evidence="3">Bacterial capsule synthesis protein</fullName>
    </submittedName>
</protein>
<proteinExistence type="inferred from homology"/>